<evidence type="ECO:0000313" key="2">
    <source>
        <dbReference type="Proteomes" id="UP000182149"/>
    </source>
</evidence>
<organism evidence="1 2">
    <name type="scientific">Enterococcus aquimarinus</name>
    <dbReference type="NCBI Taxonomy" id="328396"/>
    <lineage>
        <taxon>Bacteria</taxon>
        <taxon>Bacillati</taxon>
        <taxon>Bacillota</taxon>
        <taxon>Bacilli</taxon>
        <taxon>Lactobacillales</taxon>
        <taxon>Enterococcaceae</taxon>
        <taxon>Enterococcus</taxon>
    </lineage>
</organism>
<accession>A0A1L8QSV5</accession>
<keyword evidence="2" id="KW-1185">Reference proteome</keyword>
<dbReference type="OrthoDB" id="1655658at2"/>
<dbReference type="EMBL" id="JXKD01000007">
    <property type="protein sequence ID" value="OJG10601.1"/>
    <property type="molecule type" value="Genomic_DNA"/>
</dbReference>
<dbReference type="STRING" id="328396.RU93_GL002117"/>
<name>A0A1L8QSV5_9ENTE</name>
<dbReference type="AlphaFoldDB" id="A0A1L8QSV5"/>
<reference evidence="1 2" key="1">
    <citation type="submission" date="2014-12" db="EMBL/GenBank/DDBJ databases">
        <title>Draft genome sequences of 29 type strains of Enterococci.</title>
        <authorList>
            <person name="Zhong Z."/>
            <person name="Sun Z."/>
            <person name="Liu W."/>
            <person name="Zhang W."/>
            <person name="Zhang H."/>
        </authorList>
    </citation>
    <scope>NUCLEOTIDE SEQUENCE [LARGE SCALE GENOMIC DNA]</scope>
    <source>
        <strain evidence="1 2">DSM 17690</strain>
    </source>
</reference>
<sequence length="259" mass="29441">MEPDILPDLLAKIQKDFDERTYNSETLKKAIQSLAGKKATYLDVNEFAIEIGKILSEVFKLHVRADILPDGKMYFNIADRLLNATLKKNHELITSFGVDVQTLLNQAVGIRIKAQAPTINKNRVDGLVNKISSAPIFDDVKWVLEEPIINFSQNVADAMLKSNVEFHAEAGLDPKIKRTVSGHKPCDFCKRLAGLHDYDTGNGDDIYTRHERCRCTIEYIPERGKRELVSSSKYKQNKIAEKEREKIEARKKIGIKEKE</sequence>
<evidence type="ECO:0000313" key="1">
    <source>
        <dbReference type="EMBL" id="OJG10601.1"/>
    </source>
</evidence>
<dbReference type="RefSeq" id="WP_071874817.1">
    <property type="nucleotide sequence ID" value="NZ_JBHSHF010000023.1"/>
</dbReference>
<proteinExistence type="predicted"/>
<protein>
    <submittedName>
        <fullName evidence="1">Uncharacterized protein</fullName>
    </submittedName>
</protein>
<comment type="caution">
    <text evidence="1">The sequence shown here is derived from an EMBL/GenBank/DDBJ whole genome shotgun (WGS) entry which is preliminary data.</text>
</comment>
<gene>
    <name evidence="1" type="ORF">RU93_GL002117</name>
</gene>
<dbReference type="Proteomes" id="UP000182149">
    <property type="component" value="Unassembled WGS sequence"/>
</dbReference>